<dbReference type="GeneID" id="54300562"/>
<dbReference type="AlphaFoldDB" id="A0A6A6BGE4"/>
<feature type="region of interest" description="Disordered" evidence="1">
    <location>
        <begin position="91"/>
        <end position="119"/>
    </location>
</feature>
<protein>
    <recommendedName>
        <fullName evidence="4">F-box domain-containing protein</fullName>
    </recommendedName>
</protein>
<evidence type="ECO:0000313" key="2">
    <source>
        <dbReference type="EMBL" id="KAF2143209.1"/>
    </source>
</evidence>
<dbReference type="EMBL" id="ML995482">
    <property type="protein sequence ID" value="KAF2143209.1"/>
    <property type="molecule type" value="Genomic_DNA"/>
</dbReference>
<keyword evidence="3" id="KW-1185">Reference proteome</keyword>
<evidence type="ECO:0000313" key="3">
    <source>
        <dbReference type="Proteomes" id="UP000799438"/>
    </source>
</evidence>
<dbReference type="RefSeq" id="XP_033398921.1">
    <property type="nucleotide sequence ID" value="XM_033543065.1"/>
</dbReference>
<reference evidence="2" key="1">
    <citation type="journal article" date="2020" name="Stud. Mycol.">
        <title>101 Dothideomycetes genomes: a test case for predicting lifestyles and emergence of pathogens.</title>
        <authorList>
            <person name="Haridas S."/>
            <person name="Albert R."/>
            <person name="Binder M."/>
            <person name="Bloem J."/>
            <person name="Labutti K."/>
            <person name="Salamov A."/>
            <person name="Andreopoulos B."/>
            <person name="Baker S."/>
            <person name="Barry K."/>
            <person name="Bills G."/>
            <person name="Bluhm B."/>
            <person name="Cannon C."/>
            <person name="Castanera R."/>
            <person name="Culley D."/>
            <person name="Daum C."/>
            <person name="Ezra D."/>
            <person name="Gonzalez J."/>
            <person name="Henrissat B."/>
            <person name="Kuo A."/>
            <person name="Liang C."/>
            <person name="Lipzen A."/>
            <person name="Lutzoni F."/>
            <person name="Magnuson J."/>
            <person name="Mondo S."/>
            <person name="Nolan M."/>
            <person name="Ohm R."/>
            <person name="Pangilinan J."/>
            <person name="Park H.-J."/>
            <person name="Ramirez L."/>
            <person name="Alfaro M."/>
            <person name="Sun H."/>
            <person name="Tritt A."/>
            <person name="Yoshinaga Y."/>
            <person name="Zwiers L.-H."/>
            <person name="Turgeon B."/>
            <person name="Goodwin S."/>
            <person name="Spatafora J."/>
            <person name="Crous P."/>
            <person name="Grigoriev I."/>
        </authorList>
    </citation>
    <scope>NUCLEOTIDE SEQUENCE</scope>
    <source>
        <strain evidence="2">CBS 121167</strain>
    </source>
</reference>
<feature type="compositionally biased region" description="Polar residues" evidence="1">
    <location>
        <begin position="96"/>
        <end position="119"/>
    </location>
</feature>
<sequence>MDSSCVLAGLPTEILCIIAQNLEIDDFQALRLVSPILAERTGYTFRAKFFQDLKVYGDDIGLRDRGKLCRISQNEYFGPFVRTLCFRETDQEPSKQHGNTTHLINSVPPQNSPRSQLSGSTVVHLNRNSSPVFSSNTERISSLSAVLSRLPKLSCIRFNVKFGGDPQFGSQGRSLASLHHLLEAIDVSEIQLQEFSLKIPILLPHDQDWMRRPVLPTLEKMRNVSNVQYHLAAPDEGIRRWYNCTSCLDSQTSLWIAADEVC</sequence>
<organism evidence="2 3">
    <name type="scientific">Aplosporella prunicola CBS 121167</name>
    <dbReference type="NCBI Taxonomy" id="1176127"/>
    <lineage>
        <taxon>Eukaryota</taxon>
        <taxon>Fungi</taxon>
        <taxon>Dikarya</taxon>
        <taxon>Ascomycota</taxon>
        <taxon>Pezizomycotina</taxon>
        <taxon>Dothideomycetes</taxon>
        <taxon>Dothideomycetes incertae sedis</taxon>
        <taxon>Botryosphaeriales</taxon>
        <taxon>Aplosporellaceae</taxon>
        <taxon>Aplosporella</taxon>
    </lineage>
</organism>
<accession>A0A6A6BGE4</accession>
<evidence type="ECO:0008006" key="4">
    <source>
        <dbReference type="Google" id="ProtNLM"/>
    </source>
</evidence>
<name>A0A6A6BGE4_9PEZI</name>
<dbReference type="Proteomes" id="UP000799438">
    <property type="component" value="Unassembled WGS sequence"/>
</dbReference>
<proteinExistence type="predicted"/>
<gene>
    <name evidence="2" type="ORF">K452DRAFT_307381</name>
</gene>
<evidence type="ECO:0000256" key="1">
    <source>
        <dbReference type="SAM" id="MobiDB-lite"/>
    </source>
</evidence>